<feature type="transmembrane region" description="Helical" evidence="1">
    <location>
        <begin position="39"/>
        <end position="62"/>
    </location>
</feature>
<proteinExistence type="predicted"/>
<accession>A0A2T2N377</accession>
<evidence type="ECO:0000313" key="3">
    <source>
        <dbReference type="Proteomes" id="UP000240883"/>
    </source>
</evidence>
<protein>
    <submittedName>
        <fullName evidence="2">Uncharacterized protein</fullName>
    </submittedName>
</protein>
<organism evidence="2 3">
    <name type="scientific">Corynespora cassiicola Philippines</name>
    <dbReference type="NCBI Taxonomy" id="1448308"/>
    <lineage>
        <taxon>Eukaryota</taxon>
        <taxon>Fungi</taxon>
        <taxon>Dikarya</taxon>
        <taxon>Ascomycota</taxon>
        <taxon>Pezizomycotina</taxon>
        <taxon>Dothideomycetes</taxon>
        <taxon>Pleosporomycetidae</taxon>
        <taxon>Pleosporales</taxon>
        <taxon>Corynesporascaceae</taxon>
        <taxon>Corynespora</taxon>
    </lineage>
</organism>
<keyword evidence="1" id="KW-1133">Transmembrane helix</keyword>
<sequence length="107" mass="11903">MGGRFGNHKIFREPIRRVQKKHFSSFSSSTNVMPTSATFILTLLGVLFAGLTALTGIYTCLLKRKWIYSTLKNKEDLEKQATDRTQNSSAINGKATTVLMVVSFVSV</sequence>
<dbReference type="AlphaFoldDB" id="A0A2T2N377"/>
<reference evidence="2 3" key="1">
    <citation type="journal article" date="2018" name="Front. Microbiol.">
        <title>Genome-Wide Analysis of Corynespora cassiicola Leaf Fall Disease Putative Effectors.</title>
        <authorList>
            <person name="Lopez D."/>
            <person name="Ribeiro S."/>
            <person name="Label P."/>
            <person name="Fumanal B."/>
            <person name="Venisse J.S."/>
            <person name="Kohler A."/>
            <person name="de Oliveira R.R."/>
            <person name="Labutti K."/>
            <person name="Lipzen A."/>
            <person name="Lail K."/>
            <person name="Bauer D."/>
            <person name="Ohm R.A."/>
            <person name="Barry K.W."/>
            <person name="Spatafora J."/>
            <person name="Grigoriev I.V."/>
            <person name="Martin F.M."/>
            <person name="Pujade-Renaud V."/>
        </authorList>
    </citation>
    <scope>NUCLEOTIDE SEQUENCE [LARGE SCALE GENOMIC DNA]</scope>
    <source>
        <strain evidence="2 3">Philippines</strain>
    </source>
</reference>
<evidence type="ECO:0000313" key="2">
    <source>
        <dbReference type="EMBL" id="PSN59905.1"/>
    </source>
</evidence>
<keyword evidence="1" id="KW-0812">Transmembrane</keyword>
<keyword evidence="1" id="KW-0472">Membrane</keyword>
<gene>
    <name evidence="2" type="ORF">BS50DRAFT_222100</name>
</gene>
<evidence type="ECO:0000256" key="1">
    <source>
        <dbReference type="SAM" id="Phobius"/>
    </source>
</evidence>
<dbReference type="Proteomes" id="UP000240883">
    <property type="component" value="Unassembled WGS sequence"/>
</dbReference>
<name>A0A2T2N377_CORCC</name>
<keyword evidence="3" id="KW-1185">Reference proteome</keyword>
<dbReference type="EMBL" id="KZ678152">
    <property type="protein sequence ID" value="PSN59905.1"/>
    <property type="molecule type" value="Genomic_DNA"/>
</dbReference>